<dbReference type="EMBL" id="MCFE01000667">
    <property type="protein sequence ID" value="ORX82573.1"/>
    <property type="molecule type" value="Genomic_DNA"/>
</dbReference>
<evidence type="ECO:0000313" key="3">
    <source>
        <dbReference type="EMBL" id="ORX82573.1"/>
    </source>
</evidence>
<organism evidence="3 4">
    <name type="scientific">Basidiobolus meristosporus CBS 931.73</name>
    <dbReference type="NCBI Taxonomy" id="1314790"/>
    <lineage>
        <taxon>Eukaryota</taxon>
        <taxon>Fungi</taxon>
        <taxon>Fungi incertae sedis</taxon>
        <taxon>Zoopagomycota</taxon>
        <taxon>Entomophthoromycotina</taxon>
        <taxon>Basidiobolomycetes</taxon>
        <taxon>Basidiobolales</taxon>
        <taxon>Basidiobolaceae</taxon>
        <taxon>Basidiobolus</taxon>
    </lineage>
</organism>
<dbReference type="SUPFAM" id="SSF55729">
    <property type="entry name" value="Acyl-CoA N-acyltransferases (Nat)"/>
    <property type="match status" value="1"/>
</dbReference>
<evidence type="ECO:0000259" key="2">
    <source>
        <dbReference type="Pfam" id="PF00583"/>
    </source>
</evidence>
<evidence type="ECO:0000256" key="1">
    <source>
        <dbReference type="RuleBase" id="RU365086"/>
    </source>
</evidence>
<dbReference type="Proteomes" id="UP000193498">
    <property type="component" value="Unassembled WGS sequence"/>
</dbReference>
<evidence type="ECO:0000313" key="4">
    <source>
        <dbReference type="Proteomes" id="UP000193498"/>
    </source>
</evidence>
<dbReference type="Gene3D" id="3.40.630.30">
    <property type="match status" value="1"/>
</dbReference>
<dbReference type="CDD" id="cd04301">
    <property type="entry name" value="NAT_SF"/>
    <property type="match status" value="1"/>
</dbReference>
<dbReference type="Pfam" id="PF00583">
    <property type="entry name" value="Acetyltransf_1"/>
    <property type="match status" value="1"/>
</dbReference>
<dbReference type="EC" id="2.3.1.4" evidence="1"/>
<dbReference type="InterPro" id="IPR016181">
    <property type="entry name" value="Acyl_CoA_acyltransferase"/>
</dbReference>
<dbReference type="InterPro" id="IPR039143">
    <property type="entry name" value="GNPNAT1-like"/>
</dbReference>
<dbReference type="PANTHER" id="PTHR13355:SF11">
    <property type="entry name" value="GLUCOSAMINE 6-PHOSPHATE N-ACETYLTRANSFERASE"/>
    <property type="match status" value="1"/>
</dbReference>
<keyword evidence="1" id="KW-0808">Transferase</keyword>
<comment type="similarity">
    <text evidence="1">Belongs to the acetyltransferase family. GNA1 subfamily.</text>
</comment>
<dbReference type="UniPathway" id="UPA00113">
    <property type="reaction ID" value="UER00529"/>
</dbReference>
<dbReference type="OrthoDB" id="10039976at2759"/>
<dbReference type="STRING" id="1314790.A0A1Y1XA07"/>
<name>A0A1Y1XA07_9FUNG</name>
<reference evidence="3 4" key="1">
    <citation type="submission" date="2016-07" db="EMBL/GenBank/DDBJ databases">
        <title>Pervasive Adenine N6-methylation of Active Genes in Fungi.</title>
        <authorList>
            <consortium name="DOE Joint Genome Institute"/>
            <person name="Mondo S.J."/>
            <person name="Dannebaum R.O."/>
            <person name="Kuo R.C."/>
            <person name="Labutti K."/>
            <person name="Haridas S."/>
            <person name="Kuo A."/>
            <person name="Salamov A."/>
            <person name="Ahrendt S.R."/>
            <person name="Lipzen A."/>
            <person name="Sullivan W."/>
            <person name="Andreopoulos W.B."/>
            <person name="Clum A."/>
            <person name="Lindquist E."/>
            <person name="Daum C."/>
            <person name="Ramamoorthy G.K."/>
            <person name="Gryganskyi A."/>
            <person name="Culley D."/>
            <person name="Magnuson J.K."/>
            <person name="James T.Y."/>
            <person name="O'Malley M.A."/>
            <person name="Stajich J.E."/>
            <person name="Spatafora J.W."/>
            <person name="Visel A."/>
            <person name="Grigoriev I.V."/>
        </authorList>
    </citation>
    <scope>NUCLEOTIDE SEQUENCE [LARGE SCALE GENOMIC DNA]</scope>
    <source>
        <strain evidence="3 4">CBS 931.73</strain>
    </source>
</reference>
<feature type="non-terminal residue" evidence="3">
    <location>
        <position position="126"/>
    </location>
</feature>
<accession>A0A1Y1XA07</accession>
<feature type="domain" description="N-acetyltransferase" evidence="2">
    <location>
        <begin position="63"/>
        <end position="124"/>
    </location>
</feature>
<dbReference type="PANTHER" id="PTHR13355">
    <property type="entry name" value="GLUCOSAMINE 6-PHOSPHATE N-ACETYLTRANSFERASE"/>
    <property type="match status" value="1"/>
</dbReference>
<dbReference type="InterPro" id="IPR000182">
    <property type="entry name" value="GNAT_dom"/>
</dbReference>
<sequence length="126" mass="14140">LFSESLITSSILSQLPDGYVIRPLITADFDRGFIDCLAQLTDVGKVDRARFIQTFTRMQLSGDYYVIVIEEVETSQVVGCGTLLVEHKFIRSCSKASHIEDIVVLESQRGKKFGLRIIQALIELSE</sequence>
<dbReference type="GO" id="GO:0006048">
    <property type="term" value="P:UDP-N-acetylglucosamine biosynthetic process"/>
    <property type="evidence" value="ECO:0007669"/>
    <property type="project" value="UniProtKB-UniRule"/>
</dbReference>
<proteinExistence type="inferred from homology"/>
<keyword evidence="4" id="KW-1185">Reference proteome</keyword>
<comment type="pathway">
    <text evidence="1">Nucleotide-sugar biosynthesis; UDP-N-acetyl-alpha-D-glucosamine biosynthesis; N-acetyl-alpha-D-glucosamine 1-phosphate from alpha-D-glucosamine 6-phosphate (route I): step 1/2.</text>
</comment>
<keyword evidence="1" id="KW-0012">Acyltransferase</keyword>
<feature type="non-terminal residue" evidence="3">
    <location>
        <position position="1"/>
    </location>
</feature>
<gene>
    <name evidence="3" type="ORF">K493DRAFT_148668</name>
</gene>
<dbReference type="AlphaFoldDB" id="A0A1Y1XA07"/>
<dbReference type="GO" id="GO:0004343">
    <property type="term" value="F:glucosamine 6-phosphate N-acetyltransferase activity"/>
    <property type="evidence" value="ECO:0007669"/>
    <property type="project" value="UniProtKB-UniRule"/>
</dbReference>
<comment type="catalytic activity">
    <reaction evidence="1">
        <text>D-glucosamine 6-phosphate + acetyl-CoA = N-acetyl-D-glucosamine 6-phosphate + CoA + H(+)</text>
        <dbReference type="Rhea" id="RHEA:10292"/>
        <dbReference type="ChEBI" id="CHEBI:15378"/>
        <dbReference type="ChEBI" id="CHEBI:57287"/>
        <dbReference type="ChEBI" id="CHEBI:57288"/>
        <dbReference type="ChEBI" id="CHEBI:57513"/>
        <dbReference type="ChEBI" id="CHEBI:58725"/>
        <dbReference type="EC" id="2.3.1.4"/>
    </reaction>
</comment>
<dbReference type="InParanoid" id="A0A1Y1XA07"/>
<comment type="caution">
    <text evidence="3">The sequence shown here is derived from an EMBL/GenBank/DDBJ whole genome shotgun (WGS) entry which is preliminary data.</text>
</comment>
<protein>
    <recommendedName>
        <fullName evidence="1">Glucosamine 6-phosphate N-acetyltransferase</fullName>
        <ecNumber evidence="1">2.3.1.4</ecNumber>
    </recommendedName>
</protein>